<sequence length="80" mass="8641">MRPPSVTQESLRSHPCLIAPVLTILLNLPLSDGVSAYTKATTGSLVFRAVATDIRELRTVLRSTALPVLFTQEQTCAVGF</sequence>
<evidence type="ECO:0000313" key="2">
    <source>
        <dbReference type="Proteomes" id="UP000218615"/>
    </source>
</evidence>
<dbReference type="AlphaFoldDB" id="A0A284VIM1"/>
<evidence type="ECO:0000313" key="1">
    <source>
        <dbReference type="EMBL" id="SNQ59126.1"/>
    </source>
</evidence>
<protein>
    <submittedName>
        <fullName evidence="1">Uncharacterized protein</fullName>
    </submittedName>
</protein>
<proteinExistence type="predicted"/>
<accession>A0A284VIM1</accession>
<keyword evidence="2" id="KW-1185">Reference proteome</keyword>
<organism evidence="1 2">
    <name type="scientific">Candidatus Methanoperedens nitratireducens</name>
    <dbReference type="NCBI Taxonomy" id="1392998"/>
    <lineage>
        <taxon>Archaea</taxon>
        <taxon>Methanobacteriati</taxon>
        <taxon>Methanobacteriota</taxon>
        <taxon>Stenosarchaea group</taxon>
        <taxon>Methanomicrobia</taxon>
        <taxon>Methanosarcinales</taxon>
        <taxon>ANME-2 cluster</taxon>
        <taxon>Candidatus Methanoperedentaceae</taxon>
        <taxon>Candidatus Methanoperedens</taxon>
    </lineage>
</organism>
<gene>
    <name evidence="1" type="ORF">MNV_1070016</name>
</gene>
<name>A0A284VIM1_9EURY</name>
<dbReference type="EMBL" id="FZMP01000010">
    <property type="protein sequence ID" value="SNQ59126.1"/>
    <property type="molecule type" value="Genomic_DNA"/>
</dbReference>
<reference evidence="2" key="1">
    <citation type="submission" date="2017-06" db="EMBL/GenBank/DDBJ databases">
        <authorList>
            <person name="Cremers G."/>
        </authorList>
    </citation>
    <scope>NUCLEOTIDE SEQUENCE [LARGE SCALE GENOMIC DNA]</scope>
</reference>
<dbReference type="Proteomes" id="UP000218615">
    <property type="component" value="Unassembled WGS sequence"/>
</dbReference>